<dbReference type="EMBL" id="JACHMP010000001">
    <property type="protein sequence ID" value="MBB5817099.1"/>
    <property type="molecule type" value="Genomic_DNA"/>
</dbReference>
<gene>
    <name evidence="3" type="ORF">F4562_000161</name>
</gene>
<evidence type="ECO:0000259" key="2">
    <source>
        <dbReference type="Pfam" id="PF07739"/>
    </source>
</evidence>
<keyword evidence="1" id="KW-0175">Coiled coil</keyword>
<reference evidence="3 4" key="1">
    <citation type="submission" date="2020-08" db="EMBL/GenBank/DDBJ databases">
        <title>Sequencing the genomes of 1000 actinobacteria strains.</title>
        <authorList>
            <person name="Klenk H.-P."/>
        </authorList>
    </citation>
    <scope>NUCLEOTIDE SEQUENCE [LARGE SCALE GENOMIC DNA]</scope>
    <source>
        <strain evidence="3 4">DSM 46887</strain>
    </source>
</reference>
<dbReference type="InterPro" id="IPR036244">
    <property type="entry name" value="TipA-like_antibiotic-bd"/>
</dbReference>
<organism evidence="3 4">
    <name type="scientific">Streptosporangium becharense</name>
    <dbReference type="NCBI Taxonomy" id="1816182"/>
    <lineage>
        <taxon>Bacteria</taxon>
        <taxon>Bacillati</taxon>
        <taxon>Actinomycetota</taxon>
        <taxon>Actinomycetes</taxon>
        <taxon>Streptosporangiales</taxon>
        <taxon>Streptosporangiaceae</taxon>
        <taxon>Streptosporangium</taxon>
    </lineage>
</organism>
<dbReference type="RefSeq" id="WP_311734208.1">
    <property type="nucleotide sequence ID" value="NZ_JACHMP010000001.1"/>
</dbReference>
<dbReference type="InterPro" id="IPR012925">
    <property type="entry name" value="TipAS_dom"/>
</dbReference>
<evidence type="ECO:0000313" key="3">
    <source>
        <dbReference type="EMBL" id="MBB5817099.1"/>
    </source>
</evidence>
<dbReference type="Pfam" id="PF07739">
    <property type="entry name" value="TipAS"/>
    <property type="match status" value="1"/>
</dbReference>
<dbReference type="AlphaFoldDB" id="A0A7W9IAH8"/>
<protein>
    <recommendedName>
        <fullName evidence="2">TipAS antibiotic-recognition domain-containing protein</fullName>
    </recommendedName>
</protein>
<accession>A0A7W9IAH8</accession>
<evidence type="ECO:0000256" key="1">
    <source>
        <dbReference type="SAM" id="Coils"/>
    </source>
</evidence>
<dbReference type="SUPFAM" id="SSF89082">
    <property type="entry name" value="Antibiotic binding domain of TipA-like multidrug resistance regulators"/>
    <property type="match status" value="1"/>
</dbReference>
<sequence length="180" mass="20473">MDTCDGLRGHIAALEEERDRIERRIRSVRHTLEALQAGAEPRMDVMLAGFNDHYRDEVISRWGERAFQVSNDWWHGKTLDQQRAWKQAAEDLVAVWVTAVKAGVSPTSEHAQSLAARHVQWLSRIPGTPTAEGDRERSIEMVKCLGDMYVDDPRFTAMYDDAAGATFVRDALQAYARTRM</sequence>
<proteinExistence type="predicted"/>
<feature type="coiled-coil region" evidence="1">
    <location>
        <begin position="4"/>
        <end position="31"/>
    </location>
</feature>
<dbReference type="Gene3D" id="1.10.490.50">
    <property type="entry name" value="Antibiotic binding domain of TipA-like multidrug resistance regulators"/>
    <property type="match status" value="1"/>
</dbReference>
<name>A0A7W9IAH8_9ACTN</name>
<evidence type="ECO:0000313" key="4">
    <source>
        <dbReference type="Proteomes" id="UP000540685"/>
    </source>
</evidence>
<feature type="domain" description="TipAS antibiotic-recognition" evidence="2">
    <location>
        <begin position="54"/>
        <end position="175"/>
    </location>
</feature>
<comment type="caution">
    <text evidence="3">The sequence shown here is derived from an EMBL/GenBank/DDBJ whole genome shotgun (WGS) entry which is preliminary data.</text>
</comment>
<dbReference type="Proteomes" id="UP000540685">
    <property type="component" value="Unassembled WGS sequence"/>
</dbReference>
<keyword evidence="4" id="KW-1185">Reference proteome</keyword>